<keyword evidence="10" id="KW-1185">Reference proteome</keyword>
<comment type="subcellular location">
    <subcellularLocation>
        <location evidence="1 6">Cytoplasmic vesicle membrane</location>
        <topology evidence="1 6">Peripheral membrane protein</topology>
        <orientation evidence="1 6">Cytoplasmic side</orientation>
    </subcellularLocation>
    <subcellularLocation>
        <location evidence="6">Membrane</location>
        <location evidence="6">Coated pit</location>
        <topology evidence="6">Peripheral membrane protein</topology>
        <orientation evidence="6">Cytoplasmic side</orientation>
    </subcellularLocation>
    <text evidence="6">Cytoplasmic face of coated pits and vesicles.</text>
</comment>
<dbReference type="GO" id="GO:0030132">
    <property type="term" value="C:clathrin coat of coated pit"/>
    <property type="evidence" value="ECO:0007669"/>
    <property type="project" value="InterPro"/>
</dbReference>
<keyword evidence="3 6" id="KW-0472">Membrane</keyword>
<organism evidence="9 10">
    <name type="scientific">Patiria miniata</name>
    <name type="common">Bat star</name>
    <name type="synonym">Asterina miniata</name>
    <dbReference type="NCBI Taxonomy" id="46514"/>
    <lineage>
        <taxon>Eukaryota</taxon>
        <taxon>Metazoa</taxon>
        <taxon>Echinodermata</taxon>
        <taxon>Eleutherozoa</taxon>
        <taxon>Asterozoa</taxon>
        <taxon>Asteroidea</taxon>
        <taxon>Valvatacea</taxon>
        <taxon>Valvatida</taxon>
        <taxon>Asterinidae</taxon>
        <taxon>Patiria</taxon>
    </lineage>
</organism>
<evidence type="ECO:0000256" key="6">
    <source>
        <dbReference type="RuleBase" id="RU363137"/>
    </source>
</evidence>
<sequence>MADLNNDGNSAPEVDPAAEFLAREQDELAGLEDDNFVSGDPAPASEPVGESGGLLGDDLASFEADPMMGEGEGEAQLNGPSDTYSSISAVDRLANEPEKIRLWREEQIEMLEKKDTEADQLQNEWREIAKKEIVEWTARQAEQFTKAQSSNRAAEKAFIDERDEETPGQEWERIARLCDFNPKNNKNCKDVTRLRSILLHLKQTGMAK</sequence>
<dbReference type="GO" id="GO:0005198">
    <property type="term" value="F:structural molecule activity"/>
    <property type="evidence" value="ECO:0007669"/>
    <property type="project" value="InterPro"/>
</dbReference>
<dbReference type="OrthoDB" id="5512at2759"/>
<feature type="region of interest" description="Disordered" evidence="8">
    <location>
        <begin position="1"/>
        <end position="84"/>
    </location>
</feature>
<evidence type="ECO:0000313" key="9">
    <source>
        <dbReference type="EnsemblMetazoa" id="XP_038051934.1"/>
    </source>
</evidence>
<evidence type="ECO:0000313" key="10">
    <source>
        <dbReference type="Proteomes" id="UP000887568"/>
    </source>
</evidence>
<evidence type="ECO:0000256" key="8">
    <source>
        <dbReference type="SAM" id="MobiDB-lite"/>
    </source>
</evidence>
<keyword evidence="4 6" id="KW-0168">Coated pit</keyword>
<evidence type="ECO:0000256" key="7">
    <source>
        <dbReference type="SAM" id="Coils"/>
    </source>
</evidence>
<dbReference type="RefSeq" id="XP_038051934.1">
    <property type="nucleotide sequence ID" value="XM_038196006.1"/>
</dbReference>
<reference evidence="9" key="1">
    <citation type="submission" date="2022-11" db="UniProtKB">
        <authorList>
            <consortium name="EnsemblMetazoa"/>
        </authorList>
    </citation>
    <scope>IDENTIFICATION</scope>
</reference>
<dbReference type="AlphaFoldDB" id="A0A913ZKT2"/>
<dbReference type="PANTHER" id="PTHR10639">
    <property type="entry name" value="CLATHRIN LIGHT CHAIN"/>
    <property type="match status" value="1"/>
</dbReference>
<evidence type="ECO:0000256" key="3">
    <source>
        <dbReference type="ARBA" id="ARBA00023136"/>
    </source>
</evidence>
<dbReference type="Pfam" id="PF01086">
    <property type="entry name" value="Clathrin_lg_ch"/>
    <property type="match status" value="1"/>
</dbReference>
<keyword evidence="7" id="KW-0175">Coiled coil</keyword>
<dbReference type="GO" id="GO:0099631">
    <property type="term" value="C:postsynaptic endocytic zone cytoplasmic component"/>
    <property type="evidence" value="ECO:0007669"/>
    <property type="project" value="TreeGrafter"/>
</dbReference>
<keyword evidence="5 6" id="KW-0968">Cytoplasmic vesicle</keyword>
<dbReference type="OMA" id="FYENYNT"/>
<dbReference type="GO" id="GO:0032050">
    <property type="term" value="F:clathrin heavy chain binding"/>
    <property type="evidence" value="ECO:0007669"/>
    <property type="project" value="TreeGrafter"/>
</dbReference>
<evidence type="ECO:0000256" key="5">
    <source>
        <dbReference type="ARBA" id="ARBA00023329"/>
    </source>
</evidence>
<evidence type="ECO:0000256" key="4">
    <source>
        <dbReference type="ARBA" id="ARBA00023176"/>
    </source>
</evidence>
<dbReference type="Proteomes" id="UP000887568">
    <property type="component" value="Unplaced"/>
</dbReference>
<accession>A0A913ZKT2</accession>
<feature type="coiled-coil region" evidence="7">
    <location>
        <begin position="104"/>
        <end position="131"/>
    </location>
</feature>
<dbReference type="InterPro" id="IPR000996">
    <property type="entry name" value="Clathrin_L-chain"/>
</dbReference>
<feature type="region of interest" description="Disordered" evidence="8">
    <location>
        <begin position="145"/>
        <end position="166"/>
    </location>
</feature>
<dbReference type="GO" id="GO:0006886">
    <property type="term" value="P:intracellular protein transport"/>
    <property type="evidence" value="ECO:0007669"/>
    <property type="project" value="InterPro"/>
</dbReference>
<evidence type="ECO:0000256" key="2">
    <source>
        <dbReference type="ARBA" id="ARBA00005263"/>
    </source>
</evidence>
<protein>
    <recommendedName>
        <fullName evidence="6">Clathrin light chain</fullName>
    </recommendedName>
</protein>
<dbReference type="GO" id="GO:0030130">
    <property type="term" value="C:clathrin coat of trans-Golgi network vesicle"/>
    <property type="evidence" value="ECO:0007669"/>
    <property type="project" value="InterPro"/>
</dbReference>
<evidence type="ECO:0000256" key="1">
    <source>
        <dbReference type="ARBA" id="ARBA00004180"/>
    </source>
</evidence>
<dbReference type="GO" id="GO:0072583">
    <property type="term" value="P:clathrin-dependent endocytosis"/>
    <property type="evidence" value="ECO:0007669"/>
    <property type="project" value="TreeGrafter"/>
</dbReference>
<dbReference type="EnsemblMetazoa" id="XM_038196006.1">
    <property type="protein sequence ID" value="XP_038051934.1"/>
    <property type="gene ID" value="LOC119724794"/>
</dbReference>
<proteinExistence type="inferred from homology"/>
<comment type="function">
    <text evidence="6">Clathrin is the major protein of the polyhedral coat of coated pits and vesicles.</text>
</comment>
<name>A0A913ZKT2_PATMI</name>
<dbReference type="GeneID" id="119724794"/>
<comment type="similarity">
    <text evidence="2 6">Belongs to the clathrin light chain family.</text>
</comment>
<dbReference type="GO" id="GO:0030672">
    <property type="term" value="C:synaptic vesicle membrane"/>
    <property type="evidence" value="ECO:0007669"/>
    <property type="project" value="TreeGrafter"/>
</dbReference>
<dbReference type="PANTHER" id="PTHR10639:SF7">
    <property type="entry name" value="CLATHRIN LIGHT CHAIN"/>
    <property type="match status" value="1"/>
</dbReference>